<dbReference type="Proteomes" id="UP000219974">
    <property type="component" value="Chromosome 11"/>
</dbReference>
<evidence type="ECO:0000313" key="21">
    <source>
        <dbReference type="Proteomes" id="UP000516480"/>
    </source>
</evidence>
<proteinExistence type="inferred from homology"/>
<feature type="transmembrane region" description="Helical" evidence="10">
    <location>
        <begin position="167"/>
        <end position="185"/>
    </location>
</feature>
<evidence type="ECO:0000313" key="15">
    <source>
        <dbReference type="EMBL" id="SCO61101.1"/>
    </source>
</evidence>
<keyword evidence="6 10" id="KW-0378">Hydrolase</keyword>
<dbReference type="InterPro" id="IPR035952">
    <property type="entry name" value="Rhomboid-like_sf"/>
</dbReference>
<evidence type="ECO:0000313" key="20">
    <source>
        <dbReference type="Proteomes" id="UP000220214"/>
    </source>
</evidence>
<keyword evidence="8 10" id="KW-1133">Transmembrane helix</keyword>
<keyword evidence="7 10" id="KW-0720">Serine protease</keyword>
<evidence type="ECO:0000313" key="19">
    <source>
        <dbReference type="Proteomes" id="UP000219974"/>
    </source>
</evidence>
<evidence type="ECO:0000256" key="5">
    <source>
        <dbReference type="ARBA" id="ARBA00022692"/>
    </source>
</evidence>
<feature type="domain" description="Peptidase S54 rhomboid" evidence="11">
    <location>
        <begin position="101"/>
        <end position="238"/>
    </location>
</feature>
<dbReference type="PANTHER" id="PTHR22936:SF69">
    <property type="entry name" value="RHOMBOID-LIKE PROTEIN"/>
    <property type="match status" value="1"/>
</dbReference>
<dbReference type="AlphaFoldDB" id="A0A0Y9XRQ6"/>
<dbReference type="InterPro" id="IPR022764">
    <property type="entry name" value="Peptidase_S54_rhomboid_dom"/>
</dbReference>
<comment type="catalytic activity">
    <reaction evidence="1 10">
        <text>Cleaves type-1 transmembrane domains using a catalytic dyad composed of serine and histidine that are contributed by different transmembrane domains.</text>
        <dbReference type="EC" id="3.4.21.105"/>
    </reaction>
</comment>
<name>A0A0Y9XRQ6_PLABE</name>
<dbReference type="OMA" id="TNNHQYY"/>
<comment type="function">
    <text evidence="10">Serine protease involved in intramembrane proteolysis.</text>
</comment>
<dbReference type="EMBL" id="LT608147">
    <property type="protein sequence ID" value="SCM23774.1"/>
    <property type="molecule type" value="Genomic_DNA"/>
</dbReference>
<feature type="transmembrane region" description="Helical" evidence="10">
    <location>
        <begin position="115"/>
        <end position="132"/>
    </location>
</feature>
<feature type="transmembrane region" description="Helical" evidence="10">
    <location>
        <begin position="139"/>
        <end position="161"/>
    </location>
</feature>
<evidence type="ECO:0000256" key="10">
    <source>
        <dbReference type="RuleBase" id="RU362115"/>
    </source>
</evidence>
<dbReference type="Gene3D" id="1.20.1540.10">
    <property type="entry name" value="Rhomboid-like"/>
    <property type="match status" value="1"/>
</dbReference>
<evidence type="ECO:0000256" key="1">
    <source>
        <dbReference type="ARBA" id="ARBA00000156"/>
    </source>
</evidence>
<feature type="transmembrane region" description="Helical" evidence="10">
    <location>
        <begin position="197"/>
        <end position="215"/>
    </location>
</feature>
<gene>
    <name evidence="12" type="primary">ROM10</name>
    <name evidence="12" type="ORF">PBK173_000283200</name>
    <name evidence="14" type="ORF">PBNK65E_000275400</name>
    <name evidence="13" type="ORF">PBNK65NY_000274600</name>
    <name evidence="16" type="ORF">PBSP11A_000274600</name>
    <name evidence="15" type="ORF">PBSP11RLL_000274900</name>
</gene>
<dbReference type="EMBL" id="LT160031">
    <property type="protein sequence ID" value="CXI63202.1"/>
    <property type="molecule type" value="Genomic_DNA"/>
</dbReference>
<keyword evidence="4 10" id="KW-0645">Protease</keyword>
<accession>A0A0Y9XRQ6</accession>
<dbReference type="Proteomes" id="UP000069549">
    <property type="component" value="Chromosome 11"/>
</dbReference>
<dbReference type="InterPro" id="IPR002610">
    <property type="entry name" value="Peptidase_S54_rhomboid-like"/>
</dbReference>
<dbReference type="PANTHER" id="PTHR22936">
    <property type="entry name" value="RHOMBOID-RELATED"/>
    <property type="match status" value="1"/>
</dbReference>
<evidence type="ECO:0000259" key="11">
    <source>
        <dbReference type="Pfam" id="PF01694"/>
    </source>
</evidence>
<evidence type="ECO:0000256" key="6">
    <source>
        <dbReference type="ARBA" id="ARBA00022801"/>
    </source>
</evidence>
<dbReference type="SUPFAM" id="SSF144091">
    <property type="entry name" value="Rhomboid-like"/>
    <property type="match status" value="1"/>
</dbReference>
<dbReference type="GO" id="GO:0004252">
    <property type="term" value="F:serine-type endopeptidase activity"/>
    <property type="evidence" value="ECO:0007669"/>
    <property type="project" value="InterPro"/>
</dbReference>
<dbReference type="EMBL" id="LT608259">
    <property type="protein sequence ID" value="SCO63187.1"/>
    <property type="molecule type" value="Genomic_DNA"/>
</dbReference>
<feature type="transmembrane region" description="Helical" evidence="10">
    <location>
        <begin position="253"/>
        <end position="273"/>
    </location>
</feature>
<evidence type="ECO:0000313" key="14">
    <source>
        <dbReference type="EMBL" id="SCN26768.1"/>
    </source>
</evidence>
<evidence type="ECO:0000313" key="18">
    <source>
        <dbReference type="Proteomes" id="UP000219860"/>
    </source>
</evidence>
<dbReference type="EC" id="3.4.21.105" evidence="10"/>
<feature type="transmembrane region" description="Helical" evidence="10">
    <location>
        <begin position="221"/>
        <end position="241"/>
    </location>
</feature>
<evidence type="ECO:0000313" key="12">
    <source>
        <dbReference type="EMBL" id="CXI63202.1"/>
    </source>
</evidence>
<dbReference type="EMBL" id="LT614637">
    <property type="protein sequence ID" value="SCN26768.1"/>
    <property type="molecule type" value="Genomic_DNA"/>
</dbReference>
<dbReference type="VEuPathDB" id="PlasmoDB:PBANKA_1117800"/>
<organism evidence="12 17">
    <name type="scientific">Plasmodium berghei</name>
    <dbReference type="NCBI Taxonomy" id="5821"/>
    <lineage>
        <taxon>Eukaryota</taxon>
        <taxon>Sar</taxon>
        <taxon>Alveolata</taxon>
        <taxon>Apicomplexa</taxon>
        <taxon>Aconoidasida</taxon>
        <taxon>Haemosporida</taxon>
        <taxon>Plasmodiidae</taxon>
        <taxon>Plasmodium</taxon>
        <taxon>Plasmodium (Vinckeia)</taxon>
    </lineage>
</organism>
<feature type="transmembrane region" description="Helical" evidence="10">
    <location>
        <begin position="52"/>
        <end position="73"/>
    </location>
</feature>
<evidence type="ECO:0000256" key="8">
    <source>
        <dbReference type="ARBA" id="ARBA00022989"/>
    </source>
</evidence>
<comment type="subcellular location">
    <subcellularLocation>
        <location evidence="2 10">Membrane</location>
        <topology evidence="2 10">Multi-pass membrane protein</topology>
    </subcellularLocation>
</comment>
<dbReference type="Proteomes" id="UP000516480">
    <property type="component" value="Chromosome 11"/>
</dbReference>
<evidence type="ECO:0000256" key="7">
    <source>
        <dbReference type="ARBA" id="ARBA00022825"/>
    </source>
</evidence>
<evidence type="ECO:0000256" key="2">
    <source>
        <dbReference type="ARBA" id="ARBA00004141"/>
    </source>
</evidence>
<keyword evidence="9 10" id="KW-0472">Membrane</keyword>
<dbReference type="Pfam" id="PF01694">
    <property type="entry name" value="Rhomboid"/>
    <property type="match status" value="1"/>
</dbReference>
<evidence type="ECO:0000313" key="16">
    <source>
        <dbReference type="EMBL" id="SCO63187.1"/>
    </source>
</evidence>
<evidence type="ECO:0000256" key="9">
    <source>
        <dbReference type="ARBA" id="ARBA00023136"/>
    </source>
</evidence>
<dbReference type="Proteomes" id="UP000219860">
    <property type="component" value="Chromosome 11"/>
</dbReference>
<evidence type="ECO:0000313" key="13">
    <source>
        <dbReference type="EMBL" id="SCM23774.1"/>
    </source>
</evidence>
<dbReference type="EMBL" id="LT608275">
    <property type="protein sequence ID" value="SCO61101.1"/>
    <property type="molecule type" value="Genomic_DNA"/>
</dbReference>
<comment type="similarity">
    <text evidence="3 10">Belongs to the peptidase S54 family.</text>
</comment>
<reference evidence="12 17" key="1">
    <citation type="submission" date="2016-02" db="EMBL/GenBank/DDBJ databases">
        <authorList>
            <consortium name="Pathogen Informatics"/>
        </authorList>
    </citation>
    <scope>NUCLEOTIDE SEQUENCE [LARGE SCALE GENOMIC DNA]</scope>
    <source>
        <strain evidence="12 17">K173</strain>
        <strain evidence="13 21">NK65 ny</strain>
        <strain evidence="14 20">NK65e</strain>
        <strain evidence="16 18">SP11 Antwerpcl1</strain>
        <strain evidence="15 19">SP11 RLL</strain>
    </source>
</reference>
<evidence type="ECO:0000256" key="4">
    <source>
        <dbReference type="ARBA" id="ARBA00022670"/>
    </source>
</evidence>
<sequence length="275" mass="31724">MRFLMNYQNVPNDEVFDDSDLLLLKYARSFYKTFKKNIQFIQILFPSYKPHYVTIIFSIFLYIFFLGYDIYFFNKYNPLFIREDVLTNIGINREIISNKLHFHKFITATLIHPNIWSLIINTYYLINLGIIAEKNYGKIHIIAIMLFSSICGNLLMCATANCNEAQLGTSTILFGIMGLFLQEVTSNFKRIKGKIEIIGTYLFTIIPMYLTIAMFPHNGNIMGNIGGLFGGYCYPYIFNVIRMNKGPGNISRLVHIGLMGLFLISLILSLLIIKC</sequence>
<keyword evidence="5 10" id="KW-0812">Transmembrane</keyword>
<dbReference type="Proteomes" id="UP000220214">
    <property type="component" value="Chromosome 11"/>
</dbReference>
<dbReference type="GO" id="GO:0006508">
    <property type="term" value="P:proteolysis"/>
    <property type="evidence" value="ECO:0007669"/>
    <property type="project" value="UniProtKB-KW"/>
</dbReference>
<protein>
    <recommendedName>
        <fullName evidence="10">Rhomboid-like protease</fullName>
        <ecNumber evidence="10">3.4.21.105</ecNumber>
    </recommendedName>
</protein>
<dbReference type="OrthoDB" id="418595at2759"/>
<evidence type="ECO:0000256" key="3">
    <source>
        <dbReference type="ARBA" id="ARBA00009045"/>
    </source>
</evidence>
<dbReference type="GO" id="GO:0016020">
    <property type="term" value="C:membrane"/>
    <property type="evidence" value="ECO:0007669"/>
    <property type="project" value="UniProtKB-SubCell"/>
</dbReference>
<evidence type="ECO:0000313" key="17">
    <source>
        <dbReference type="Proteomes" id="UP000069549"/>
    </source>
</evidence>